<evidence type="ECO:0000313" key="2">
    <source>
        <dbReference type="EMBL" id="KAA8912046.1"/>
    </source>
</evidence>
<comment type="caution">
    <text evidence="2">The sequence shown here is derived from an EMBL/GenBank/DDBJ whole genome shotgun (WGS) entry which is preliminary data.</text>
</comment>
<keyword evidence="3" id="KW-1185">Reference proteome</keyword>
<dbReference type="Proteomes" id="UP000326924">
    <property type="component" value="Unassembled WGS sequence"/>
</dbReference>
<name>A0A5J5F5X1_9PEZI</name>
<accession>A0A5J5F5X1</accession>
<reference evidence="2 3" key="1">
    <citation type="submission" date="2019-09" db="EMBL/GenBank/DDBJ databases">
        <title>Draft genome of the ectomycorrhizal ascomycete Sphaerosporella brunnea.</title>
        <authorList>
            <consortium name="DOE Joint Genome Institute"/>
            <person name="Benucci G.M."/>
            <person name="Marozzi G."/>
            <person name="Antonielli L."/>
            <person name="Sanchez S."/>
            <person name="Marco P."/>
            <person name="Wang X."/>
            <person name="Falini L.B."/>
            <person name="Barry K."/>
            <person name="Haridas S."/>
            <person name="Lipzen A."/>
            <person name="Labutti K."/>
            <person name="Grigoriev I.V."/>
            <person name="Murat C."/>
            <person name="Martin F."/>
            <person name="Albertini E."/>
            <person name="Donnini D."/>
            <person name="Bonito G."/>
        </authorList>
    </citation>
    <scope>NUCLEOTIDE SEQUENCE [LARGE SCALE GENOMIC DNA]</scope>
    <source>
        <strain evidence="2 3">Sb_GMNB300</strain>
    </source>
</reference>
<dbReference type="EMBL" id="VXIS01000029">
    <property type="protein sequence ID" value="KAA8912046.1"/>
    <property type="molecule type" value="Genomic_DNA"/>
</dbReference>
<dbReference type="InParanoid" id="A0A5J5F5X1"/>
<evidence type="ECO:0000256" key="1">
    <source>
        <dbReference type="SAM" id="MobiDB-lite"/>
    </source>
</evidence>
<proteinExistence type="predicted"/>
<feature type="compositionally biased region" description="Polar residues" evidence="1">
    <location>
        <begin position="88"/>
        <end position="108"/>
    </location>
</feature>
<gene>
    <name evidence="2" type="ORF">FN846DRAFT_998012</name>
</gene>
<sequence length="210" mass="23608">MYVQKTRIYTPSSCDVASVPAQFPDYDCQLEEQRLLSSSVGTAINSVTFYHTSRPTISHIFMSQQESESSPYDSITYEEAFHRSNKTYRTPRSSLDHCSSSAAIQSKLSAPEADSNGRRTQRKKGSSVATDPRLGWARQPGDGGPSFPEKPEIERIVQKIGQLELEIEKIKARLDEGGFSALERTREPETCMAQDEGTDDEEVFYECVEY</sequence>
<protein>
    <submittedName>
        <fullName evidence="2">Uncharacterized protein</fullName>
    </submittedName>
</protein>
<feature type="region of interest" description="Disordered" evidence="1">
    <location>
        <begin position="88"/>
        <end position="150"/>
    </location>
</feature>
<organism evidence="2 3">
    <name type="scientific">Sphaerosporella brunnea</name>
    <dbReference type="NCBI Taxonomy" id="1250544"/>
    <lineage>
        <taxon>Eukaryota</taxon>
        <taxon>Fungi</taxon>
        <taxon>Dikarya</taxon>
        <taxon>Ascomycota</taxon>
        <taxon>Pezizomycotina</taxon>
        <taxon>Pezizomycetes</taxon>
        <taxon>Pezizales</taxon>
        <taxon>Pyronemataceae</taxon>
        <taxon>Sphaerosporella</taxon>
    </lineage>
</organism>
<evidence type="ECO:0000313" key="3">
    <source>
        <dbReference type="Proteomes" id="UP000326924"/>
    </source>
</evidence>
<dbReference type="AlphaFoldDB" id="A0A5J5F5X1"/>